<evidence type="ECO:0000313" key="1">
    <source>
        <dbReference type="EMBL" id="KAH7018273.1"/>
    </source>
</evidence>
<protein>
    <submittedName>
        <fullName evidence="1">Uncharacterized protein</fullName>
    </submittedName>
</protein>
<proteinExistence type="predicted"/>
<dbReference type="EMBL" id="JAGTJQ010000011">
    <property type="protein sequence ID" value="KAH7018273.1"/>
    <property type="molecule type" value="Genomic_DNA"/>
</dbReference>
<comment type="caution">
    <text evidence="1">The sequence shown here is derived from an EMBL/GenBank/DDBJ whole genome shotgun (WGS) entry which is preliminary data.</text>
</comment>
<dbReference type="RefSeq" id="XP_046006540.1">
    <property type="nucleotide sequence ID" value="XM_046160165.1"/>
</dbReference>
<accession>A0A9P9BJL6</accession>
<dbReference type="Proteomes" id="UP000756346">
    <property type="component" value="Unassembled WGS sequence"/>
</dbReference>
<sequence>MAPTLVKSLGRRLSSCAATGNPYEEWHSRIEESSKFRHSACADLRFVLQGGGILCDGPVVRFVKERRKQPKRGLTGPVQSRTGRGAREELWKGAKCRVPARSWKGKAKKRTQQANLHCFLDDAAFFAGLIHHLTTRLPRPSLSCLGVLLLACPSSRLSHTRDPHSQARPHGYHEHAQYCPVLPTL</sequence>
<name>A0A9P9BJL6_9PEZI</name>
<evidence type="ECO:0000313" key="2">
    <source>
        <dbReference type="Proteomes" id="UP000756346"/>
    </source>
</evidence>
<dbReference type="GeneID" id="70189711"/>
<keyword evidence="2" id="KW-1185">Reference proteome</keyword>
<organism evidence="1 2">
    <name type="scientific">Microdochium trichocladiopsis</name>
    <dbReference type="NCBI Taxonomy" id="1682393"/>
    <lineage>
        <taxon>Eukaryota</taxon>
        <taxon>Fungi</taxon>
        <taxon>Dikarya</taxon>
        <taxon>Ascomycota</taxon>
        <taxon>Pezizomycotina</taxon>
        <taxon>Sordariomycetes</taxon>
        <taxon>Xylariomycetidae</taxon>
        <taxon>Xylariales</taxon>
        <taxon>Microdochiaceae</taxon>
        <taxon>Microdochium</taxon>
    </lineage>
</organism>
<gene>
    <name evidence="1" type="ORF">B0I36DRAFT_37313</name>
</gene>
<reference evidence="1" key="1">
    <citation type="journal article" date="2021" name="Nat. Commun.">
        <title>Genetic determinants of endophytism in the Arabidopsis root mycobiome.</title>
        <authorList>
            <person name="Mesny F."/>
            <person name="Miyauchi S."/>
            <person name="Thiergart T."/>
            <person name="Pickel B."/>
            <person name="Atanasova L."/>
            <person name="Karlsson M."/>
            <person name="Huettel B."/>
            <person name="Barry K.W."/>
            <person name="Haridas S."/>
            <person name="Chen C."/>
            <person name="Bauer D."/>
            <person name="Andreopoulos W."/>
            <person name="Pangilinan J."/>
            <person name="LaButti K."/>
            <person name="Riley R."/>
            <person name="Lipzen A."/>
            <person name="Clum A."/>
            <person name="Drula E."/>
            <person name="Henrissat B."/>
            <person name="Kohler A."/>
            <person name="Grigoriev I.V."/>
            <person name="Martin F.M."/>
            <person name="Hacquard S."/>
        </authorList>
    </citation>
    <scope>NUCLEOTIDE SEQUENCE</scope>
    <source>
        <strain evidence="1">MPI-CAGE-CH-0230</strain>
    </source>
</reference>
<dbReference type="AlphaFoldDB" id="A0A9P9BJL6"/>